<evidence type="ECO:0000313" key="3">
    <source>
        <dbReference type="EMBL" id="GMR59923.1"/>
    </source>
</evidence>
<gene>
    <name evidence="3" type="ORF">PMAYCL1PPCAC_30118</name>
</gene>
<dbReference type="Proteomes" id="UP001328107">
    <property type="component" value="Unassembled WGS sequence"/>
</dbReference>
<dbReference type="PANTHER" id="PTHR21818:SF0">
    <property type="entry name" value="FANCONI ANEMIA GROUP I PROTEIN"/>
    <property type="match status" value="1"/>
</dbReference>
<sequence length="1363" mass="151975">LGTQRGSSSISEYIKTLNAQARKIGGHEASQMEVARFDKCIINLTTSNCSRLAKLIAHLNAESRNDDCKYLAESAVLFFRILDVATVQEKEEARRFYFSSLLDHLYSRRAHLSAFVSIFNLFTEQSIKLSVDQLVSVLDAVTAKVKTATETHINEQWRECISILVSRILESTDGGDKTGAHLASSLLSRWLREASTISVFASVISIIEKCGASHILRVYVQGDLQKALDSFESLTDQEKKECSLRAIEVMEKSEDETKWEKGTREKLVKALISVWTVTEEPQQEQGDSGTEPKPSDALNPSIIEFHRVIQAHSVIGKLILNLFKVDRARLLSSQFGFAALISVVATDRQGATALSELKKCIGQLFRAEGELMSTGWVAECISGVTSVLFTQLRSFLYRLQHNEELWHLLSPPSLRMGYALLETPQGATPLSISEGRIANGPKVWMMASEVIKNVVVLKPGTVSVGPSLLQLVEAISSATTSNAALVLVDVLVDVVKEHSADVLNNTKVLESISEYASRLRRDVSLSLIRSLLPVFHQRVHLREALMLVLKKDLLHDKTVACAVPLLLLLFHSLSRSTSGANSSERSQFSQSFATFSSQSLAGMGTSRPRDSALCLQIIGCLRRCLTQSSSLKAALYMGLAHAVTRDTAATASPCLDLLLGHSTSLPEWRAEEMVQSTESLCQMREAFPQFIYALNSVANTLLSASVDEFEEPRAGDPLLEKSTEVLNGWAKRAAERELDELALDKVSSWNRGTTEGRSTILFGECMKGVYDALIGFLWIRVSILEGEEELKWLNAILAKKKALVELMSDVMVKRKEVRGKGESAEKTKETVQIDEKSCVVPVPMSTLADMLEELIGKEEQRRSLDGLSLLTWAIEKTKDAAESLDKTQSTEVHDRTSTASVISVARWLLILFKGNEECSSWLQGMQAASPLKTLAIAAYSHLLNWLLSRHTKRIEQIATIWRRGGNEEGGMNGELMRHINLIVSKLLPALIGMVRSADEQEVEEGERDKERRKGERTELEAQIKTLLKIMERLLSFTTNPKSPATTFKFCVTRLLKGDSSASNNSVLREIFRLMRIAALKSPHKDGYIDTFLESLGAQYIAVLNDEPLEDTLDCITPISSPAIIDFLFTTLEDDLDKMKSLTNFTAHYASDEQMVSKMLGAVSSRAGVSVRRLTSLMQLHEKEIAKEKVAALLTSCFTALDEFFKKMHEVSKRFKIREWEMLRSTHSLVASLSRLLANVDENVGTLERGEDEKKKKSKRKYARTRKEETLFIKYVHARESVQTRILILSKALDDVKFNLQVRNNSIGLRDFKLNQKILTESIKRAAELDESIAETTLAGQPEKKKRKRKSNDEENARPGSPAI</sequence>
<dbReference type="GO" id="GO:0070182">
    <property type="term" value="F:DNA polymerase binding"/>
    <property type="evidence" value="ECO:0007669"/>
    <property type="project" value="TreeGrafter"/>
</dbReference>
<keyword evidence="4" id="KW-1185">Reference proteome</keyword>
<organism evidence="3 4">
    <name type="scientific">Pristionchus mayeri</name>
    <dbReference type="NCBI Taxonomy" id="1317129"/>
    <lineage>
        <taxon>Eukaryota</taxon>
        <taxon>Metazoa</taxon>
        <taxon>Ecdysozoa</taxon>
        <taxon>Nematoda</taxon>
        <taxon>Chromadorea</taxon>
        <taxon>Rhabditida</taxon>
        <taxon>Rhabditina</taxon>
        <taxon>Diplogasteromorpha</taxon>
        <taxon>Diplogasteroidea</taxon>
        <taxon>Neodiplogasteridae</taxon>
        <taxon>Pristionchus</taxon>
    </lineage>
</organism>
<proteinExistence type="predicted"/>
<feature type="region of interest" description="Disordered" evidence="1">
    <location>
        <begin position="1330"/>
        <end position="1363"/>
    </location>
</feature>
<dbReference type="GO" id="GO:0006281">
    <property type="term" value="P:DNA repair"/>
    <property type="evidence" value="ECO:0007669"/>
    <property type="project" value="InterPro"/>
</dbReference>
<feature type="non-terminal residue" evidence="3">
    <location>
        <position position="1"/>
    </location>
</feature>
<name>A0AAN5IBF5_9BILA</name>
<accession>A0AAN5IBF5</accession>
<dbReference type="InterPro" id="IPR026171">
    <property type="entry name" value="FANCI"/>
</dbReference>
<protein>
    <recommendedName>
        <fullName evidence="2">FANCI helical domain-containing protein</fullName>
    </recommendedName>
</protein>
<evidence type="ECO:0000259" key="2">
    <source>
        <dbReference type="Pfam" id="PF14680"/>
    </source>
</evidence>
<dbReference type="InterPro" id="IPR029312">
    <property type="entry name" value="FANCI_HD2"/>
</dbReference>
<dbReference type="EMBL" id="BTRK01000006">
    <property type="protein sequence ID" value="GMR59923.1"/>
    <property type="molecule type" value="Genomic_DNA"/>
</dbReference>
<evidence type="ECO:0000313" key="4">
    <source>
        <dbReference type="Proteomes" id="UP001328107"/>
    </source>
</evidence>
<reference evidence="4" key="1">
    <citation type="submission" date="2022-10" db="EMBL/GenBank/DDBJ databases">
        <title>Genome assembly of Pristionchus species.</title>
        <authorList>
            <person name="Yoshida K."/>
            <person name="Sommer R.J."/>
        </authorList>
    </citation>
    <scope>NUCLEOTIDE SEQUENCE [LARGE SCALE GENOMIC DNA]</scope>
    <source>
        <strain evidence="4">RS5460</strain>
    </source>
</reference>
<dbReference type="PANTHER" id="PTHR21818">
    <property type="entry name" value="BC025462 PROTEIN"/>
    <property type="match status" value="1"/>
</dbReference>
<feature type="domain" description="FANCI helical" evidence="2">
    <location>
        <begin position="586"/>
        <end position="807"/>
    </location>
</feature>
<comment type="caution">
    <text evidence="3">The sequence shown here is derived from an EMBL/GenBank/DDBJ whole genome shotgun (WGS) entry which is preliminary data.</text>
</comment>
<dbReference type="Pfam" id="PF14680">
    <property type="entry name" value="FANCI_HD2"/>
    <property type="match status" value="1"/>
</dbReference>
<evidence type="ECO:0000256" key="1">
    <source>
        <dbReference type="SAM" id="MobiDB-lite"/>
    </source>
</evidence>